<accession>A0ABZ0B8L6</accession>
<evidence type="ECO:0000259" key="7">
    <source>
        <dbReference type="Pfam" id="PF00884"/>
    </source>
</evidence>
<protein>
    <submittedName>
        <fullName evidence="8">Sulfatase-like hydrolase/transferase</fullName>
    </submittedName>
</protein>
<keyword evidence="4" id="KW-0106">Calcium</keyword>
<feature type="compositionally biased region" description="Basic and acidic residues" evidence="5">
    <location>
        <begin position="479"/>
        <end position="491"/>
    </location>
</feature>
<sequence>MAMFAGAALATVSLFGGSAIAVSPPVTAAASAPRAPQPEQARPNILFVLIDDMGWADLSVMGDKKVQTPNLDKLARDGVLLTKFYDAAPICSASRAGFMTGRFPAEVGFYSYEGSRESNRALGQVDWLDPEVPTMARMLQRAGYATAHIGKWHLGGGRDIGDAPWPTAYGFDQSFTTFEGLGPRVLVSDEERFLAEQSDELGEGARFWEIKTKLTQLYCDMTVDFVAQHSDEPWFVNLWFNDVHDPWAPDDESLSDVMGKGTSSDDDRYLATLVKMDRTLGKLFQRLKDMGEFDNTLIIVTSDNGPSSRQIYYQGGDTAPGSVAHLRGRKWSNYEGGIRQPLILYWRGHTKPGTVDRQTVGQGVDLFPTIASIIGETPPASLEGVDLSPVLTGHPVTERPPLFYAYGKEGAPKQPPSPADPHDVAPPFAVRDGDWKLLAEAGGNKPELYNLASDPTESKNVSAKHPAIRDRLLAELQRWLRDRTTPEKGEGLESAPTDGAG</sequence>
<evidence type="ECO:0000256" key="3">
    <source>
        <dbReference type="ARBA" id="ARBA00022801"/>
    </source>
</evidence>
<proteinExistence type="inferred from homology"/>
<reference evidence="8 9" key="1">
    <citation type="submission" date="2023-09" db="EMBL/GenBank/DDBJ databases">
        <authorList>
            <person name="Rey-Velasco X."/>
        </authorList>
    </citation>
    <scope>NUCLEOTIDE SEQUENCE [LARGE SCALE GENOMIC DNA]</scope>
    <source>
        <strain evidence="8 9">W311</strain>
    </source>
</reference>
<dbReference type="PROSITE" id="PS00149">
    <property type="entry name" value="SULFATASE_2"/>
    <property type="match status" value="1"/>
</dbReference>
<name>A0ABZ0B8L6_9SPHN</name>
<dbReference type="SUPFAM" id="SSF53649">
    <property type="entry name" value="Alkaline phosphatase-like"/>
    <property type="match status" value="1"/>
</dbReference>
<keyword evidence="3" id="KW-0378">Hydrolase</keyword>
<dbReference type="InterPro" id="IPR017850">
    <property type="entry name" value="Alkaline_phosphatase_core_sf"/>
</dbReference>
<dbReference type="Proteomes" id="UP001302249">
    <property type="component" value="Chromosome"/>
</dbReference>
<keyword evidence="6" id="KW-0732">Signal</keyword>
<dbReference type="RefSeq" id="WP_313915131.1">
    <property type="nucleotide sequence ID" value="NZ_CP135076.1"/>
</dbReference>
<dbReference type="PANTHER" id="PTHR42693">
    <property type="entry name" value="ARYLSULFATASE FAMILY MEMBER"/>
    <property type="match status" value="1"/>
</dbReference>
<dbReference type="PANTHER" id="PTHR42693:SF33">
    <property type="entry name" value="ARYLSULFATASE"/>
    <property type="match status" value="1"/>
</dbReference>
<evidence type="ECO:0000256" key="2">
    <source>
        <dbReference type="ARBA" id="ARBA00022723"/>
    </source>
</evidence>
<keyword evidence="2" id="KW-0479">Metal-binding</keyword>
<feature type="signal peptide" evidence="6">
    <location>
        <begin position="1"/>
        <end position="28"/>
    </location>
</feature>
<evidence type="ECO:0000256" key="5">
    <source>
        <dbReference type="SAM" id="MobiDB-lite"/>
    </source>
</evidence>
<dbReference type="InterPro" id="IPR050738">
    <property type="entry name" value="Sulfatase"/>
</dbReference>
<evidence type="ECO:0000256" key="4">
    <source>
        <dbReference type="ARBA" id="ARBA00022837"/>
    </source>
</evidence>
<dbReference type="EMBL" id="CP135076">
    <property type="protein sequence ID" value="WNO53567.1"/>
    <property type="molecule type" value="Genomic_DNA"/>
</dbReference>
<dbReference type="Gene3D" id="3.30.1120.10">
    <property type="match status" value="1"/>
</dbReference>
<feature type="chain" id="PRO_5047038548" evidence="6">
    <location>
        <begin position="29"/>
        <end position="501"/>
    </location>
</feature>
<feature type="region of interest" description="Disordered" evidence="5">
    <location>
        <begin position="447"/>
        <end position="466"/>
    </location>
</feature>
<organism evidence="8 9">
    <name type="scientific">Stakelama saccharophila</name>
    <dbReference type="NCBI Taxonomy" id="3075605"/>
    <lineage>
        <taxon>Bacteria</taxon>
        <taxon>Pseudomonadati</taxon>
        <taxon>Pseudomonadota</taxon>
        <taxon>Alphaproteobacteria</taxon>
        <taxon>Sphingomonadales</taxon>
        <taxon>Sphingomonadaceae</taxon>
        <taxon>Stakelama</taxon>
    </lineage>
</organism>
<comment type="similarity">
    <text evidence="1">Belongs to the sulfatase family.</text>
</comment>
<dbReference type="InterPro" id="IPR000917">
    <property type="entry name" value="Sulfatase_N"/>
</dbReference>
<gene>
    <name evidence="8" type="ORF">RPR59_14185</name>
</gene>
<feature type="region of interest" description="Disordered" evidence="5">
    <location>
        <begin position="479"/>
        <end position="501"/>
    </location>
</feature>
<keyword evidence="9" id="KW-1185">Reference proteome</keyword>
<dbReference type="Pfam" id="PF00884">
    <property type="entry name" value="Sulfatase"/>
    <property type="match status" value="1"/>
</dbReference>
<evidence type="ECO:0000313" key="8">
    <source>
        <dbReference type="EMBL" id="WNO53567.1"/>
    </source>
</evidence>
<dbReference type="Gene3D" id="3.40.720.10">
    <property type="entry name" value="Alkaline Phosphatase, subunit A"/>
    <property type="match status" value="1"/>
</dbReference>
<evidence type="ECO:0000256" key="1">
    <source>
        <dbReference type="ARBA" id="ARBA00008779"/>
    </source>
</evidence>
<dbReference type="InterPro" id="IPR024607">
    <property type="entry name" value="Sulfatase_CS"/>
</dbReference>
<evidence type="ECO:0000256" key="6">
    <source>
        <dbReference type="SAM" id="SignalP"/>
    </source>
</evidence>
<feature type="domain" description="Sulfatase N-terminal" evidence="7">
    <location>
        <begin position="43"/>
        <end position="375"/>
    </location>
</feature>
<evidence type="ECO:0000313" key="9">
    <source>
        <dbReference type="Proteomes" id="UP001302249"/>
    </source>
</evidence>